<organism evidence="20 21">
    <name type="scientific">Sphingomonas caseinilyticus</name>
    <dbReference type="NCBI Taxonomy" id="2908205"/>
    <lineage>
        <taxon>Bacteria</taxon>
        <taxon>Pseudomonadati</taxon>
        <taxon>Pseudomonadota</taxon>
        <taxon>Alphaproteobacteria</taxon>
        <taxon>Sphingomonadales</taxon>
        <taxon>Sphingomonadaceae</taxon>
        <taxon>Sphingomonas</taxon>
    </lineage>
</organism>
<evidence type="ECO:0000256" key="4">
    <source>
        <dbReference type="ARBA" id="ARBA00022491"/>
    </source>
</evidence>
<keyword evidence="6" id="KW-0547">Nucleotide-binding</keyword>
<evidence type="ECO:0000256" key="2">
    <source>
        <dbReference type="ARBA" id="ARBA00019059"/>
    </source>
</evidence>
<dbReference type="SMART" id="SM00448">
    <property type="entry name" value="REC"/>
    <property type="match status" value="1"/>
</dbReference>
<feature type="domain" description="Response regulatory" evidence="19">
    <location>
        <begin position="9"/>
        <end position="125"/>
    </location>
</feature>
<dbReference type="PANTHER" id="PTHR32071">
    <property type="entry name" value="TRANSCRIPTIONAL REGULATORY PROTEIN"/>
    <property type="match status" value="1"/>
</dbReference>
<dbReference type="InterPro" id="IPR002078">
    <property type="entry name" value="Sigma_54_int"/>
</dbReference>
<evidence type="ECO:0000256" key="3">
    <source>
        <dbReference type="ARBA" id="ARBA00022490"/>
    </source>
</evidence>
<keyword evidence="11" id="KW-0010">Activator</keyword>
<name>A0ABT0RQP1_9SPHN</name>
<evidence type="ECO:0000256" key="6">
    <source>
        <dbReference type="ARBA" id="ARBA00022741"/>
    </source>
</evidence>
<dbReference type="InterPro" id="IPR058031">
    <property type="entry name" value="AAA_lid_NorR"/>
</dbReference>
<keyword evidence="10" id="KW-0238">DNA-binding</keyword>
<dbReference type="SUPFAM" id="SSF52540">
    <property type="entry name" value="P-loop containing nucleoside triphosphate hydrolases"/>
    <property type="match status" value="1"/>
</dbReference>
<evidence type="ECO:0000256" key="16">
    <source>
        <dbReference type="ARBA" id="ARBA00043886"/>
    </source>
</evidence>
<dbReference type="Gene3D" id="3.40.50.300">
    <property type="entry name" value="P-loop containing nucleotide triphosphate hydrolases"/>
    <property type="match status" value="1"/>
</dbReference>
<dbReference type="SUPFAM" id="SSF46689">
    <property type="entry name" value="Homeodomain-like"/>
    <property type="match status" value="1"/>
</dbReference>
<evidence type="ECO:0000313" key="21">
    <source>
        <dbReference type="Proteomes" id="UP001203410"/>
    </source>
</evidence>
<dbReference type="Pfam" id="PF02954">
    <property type="entry name" value="HTH_8"/>
    <property type="match status" value="1"/>
</dbReference>
<dbReference type="Gene3D" id="1.10.8.60">
    <property type="match status" value="1"/>
</dbReference>
<keyword evidence="8" id="KW-0902">Two-component regulatory system</keyword>
<reference evidence="20 21" key="1">
    <citation type="submission" date="2022-05" db="EMBL/GenBank/DDBJ databases">
        <authorList>
            <person name="Jo J.-H."/>
            <person name="Im W.-T."/>
        </authorList>
    </citation>
    <scope>NUCLEOTIDE SEQUENCE [LARGE SCALE GENOMIC DNA]</scope>
    <source>
        <strain evidence="20 21">NSE70-1</strain>
    </source>
</reference>
<keyword evidence="5" id="KW-0597">Phosphoprotein</keyword>
<evidence type="ECO:0000256" key="8">
    <source>
        <dbReference type="ARBA" id="ARBA00023012"/>
    </source>
</evidence>
<dbReference type="SUPFAM" id="SSF52172">
    <property type="entry name" value="CheY-like"/>
    <property type="match status" value="1"/>
</dbReference>
<keyword evidence="9" id="KW-0805">Transcription regulation</keyword>
<dbReference type="InterPro" id="IPR003593">
    <property type="entry name" value="AAA+_ATPase"/>
</dbReference>
<evidence type="ECO:0000256" key="5">
    <source>
        <dbReference type="ARBA" id="ARBA00022553"/>
    </source>
</evidence>
<dbReference type="EMBL" id="JAMGBA010000001">
    <property type="protein sequence ID" value="MCL6697344.1"/>
    <property type="molecule type" value="Genomic_DNA"/>
</dbReference>
<comment type="caution">
    <text evidence="17">Lacks conserved residue(s) required for the propagation of feature annotation.</text>
</comment>
<keyword evidence="4" id="KW-0678">Repressor</keyword>
<evidence type="ECO:0000256" key="15">
    <source>
        <dbReference type="ARBA" id="ARBA00031910"/>
    </source>
</evidence>
<dbReference type="Gene3D" id="1.10.10.60">
    <property type="entry name" value="Homeodomain-like"/>
    <property type="match status" value="1"/>
</dbReference>
<gene>
    <name evidence="20" type="ORF">LZ496_00870</name>
</gene>
<comment type="function">
    <text evidence="16">Member of the two-component regulatory system NtrB/NtrC, which controls expression of the nitrogen-regulated (ntr) genes in response to nitrogen limitation. Phosphorylated NtrC binds directly to DNA and stimulates the formation of open promoter-sigma54-RNA polymerase complexes.</text>
</comment>
<dbReference type="PROSITE" id="PS50045">
    <property type="entry name" value="SIGMA54_INTERACT_4"/>
    <property type="match status" value="1"/>
</dbReference>
<dbReference type="InterPro" id="IPR001789">
    <property type="entry name" value="Sig_transdc_resp-reg_receiver"/>
</dbReference>
<dbReference type="CDD" id="cd00009">
    <property type="entry name" value="AAA"/>
    <property type="match status" value="1"/>
</dbReference>
<comment type="subcellular location">
    <subcellularLocation>
        <location evidence="1">Cytoplasm</location>
    </subcellularLocation>
</comment>
<dbReference type="InterPro" id="IPR027417">
    <property type="entry name" value="P-loop_NTPase"/>
</dbReference>
<evidence type="ECO:0000256" key="10">
    <source>
        <dbReference type="ARBA" id="ARBA00023125"/>
    </source>
</evidence>
<dbReference type="Gene3D" id="3.40.50.2300">
    <property type="match status" value="1"/>
</dbReference>
<dbReference type="Proteomes" id="UP001203410">
    <property type="component" value="Unassembled WGS sequence"/>
</dbReference>
<dbReference type="Pfam" id="PF00072">
    <property type="entry name" value="Response_reg"/>
    <property type="match status" value="1"/>
</dbReference>
<dbReference type="InterPro" id="IPR002197">
    <property type="entry name" value="HTH_Fis"/>
</dbReference>
<keyword evidence="13" id="KW-0535">Nitrogen fixation</keyword>
<evidence type="ECO:0000256" key="17">
    <source>
        <dbReference type="PROSITE-ProRule" id="PRU00169"/>
    </source>
</evidence>
<sequence length="479" mass="50827">MREEVVLRSLLLIDADANERRQLSAIASRAGWSTVGASCDETAAAILQGPHGREVRAAVLSSWDAENGPALIAALRRCRSTLPIIALADAGSIAQAVDAMRAGASDFLAKPVAPERLLDALAAHADRRRAAGELAPISEKIAPELMLDQLVGSAPAFRAALAVAAKAARNRLPILIVGEPGSGKETFARSIHHASLRAKNQIVKVDCKSVAANIIDSELFGHMPGAFPGAFAERVGRIVEADGGTLLLDEVGSLPQETQEKLDRVLATGEVRPVGCNGSNSVDIRLIATSSRPLPGDFLPSLAERISATTVTLPPLRERSGDIPTLARHLLGRFAEEPGMRPLSIGNDALAILMRYGWPGNVRQLAGVLFRAALQSDGNSLTANEFPHIAIQSRFSGRRSDASPDIGKLSTDAAMAGAPGVTLYRQDGHLRSLEEIEADIIRLAIGHYRGRMTEVARRLGIGRSTLYRKLGELGIDTAA</sequence>
<dbReference type="Pfam" id="PF00158">
    <property type="entry name" value="Sigma54_activat"/>
    <property type="match status" value="1"/>
</dbReference>
<comment type="caution">
    <text evidence="20">The sequence shown here is derived from an EMBL/GenBank/DDBJ whole genome shotgun (WGS) entry which is preliminary data.</text>
</comment>
<dbReference type="RefSeq" id="WP_249902719.1">
    <property type="nucleotide sequence ID" value="NZ_JAMGBA010000001.1"/>
</dbReference>
<dbReference type="InterPro" id="IPR025943">
    <property type="entry name" value="Sigma_54_int_dom_ATP-bd_2"/>
</dbReference>
<feature type="domain" description="Sigma-54 factor interaction" evidence="18">
    <location>
        <begin position="150"/>
        <end position="374"/>
    </location>
</feature>
<protein>
    <recommendedName>
        <fullName evidence="2">DNA-binding transcriptional regulator NtrC</fullName>
    </recommendedName>
    <alternativeName>
        <fullName evidence="14">Nitrogen regulation protein NR(I)</fullName>
    </alternativeName>
    <alternativeName>
        <fullName evidence="15">Nitrogen regulator I</fullName>
    </alternativeName>
</protein>
<dbReference type="InterPro" id="IPR011006">
    <property type="entry name" value="CheY-like_superfamily"/>
</dbReference>
<evidence type="ECO:0000256" key="9">
    <source>
        <dbReference type="ARBA" id="ARBA00023015"/>
    </source>
</evidence>
<proteinExistence type="predicted"/>
<dbReference type="SMART" id="SM00382">
    <property type="entry name" value="AAA"/>
    <property type="match status" value="1"/>
</dbReference>
<evidence type="ECO:0000256" key="7">
    <source>
        <dbReference type="ARBA" id="ARBA00022840"/>
    </source>
</evidence>
<evidence type="ECO:0000256" key="1">
    <source>
        <dbReference type="ARBA" id="ARBA00004496"/>
    </source>
</evidence>
<dbReference type="Pfam" id="PF25601">
    <property type="entry name" value="AAA_lid_14"/>
    <property type="match status" value="1"/>
</dbReference>
<dbReference type="InterPro" id="IPR009057">
    <property type="entry name" value="Homeodomain-like_sf"/>
</dbReference>
<dbReference type="PROSITE" id="PS00676">
    <property type="entry name" value="SIGMA54_INTERACT_2"/>
    <property type="match status" value="1"/>
</dbReference>
<dbReference type="PANTHER" id="PTHR32071:SF95">
    <property type="entry name" value="DNA-BINDING TRANSCRIPTIONAL REGULATOR NTRC"/>
    <property type="match status" value="1"/>
</dbReference>
<evidence type="ECO:0000256" key="11">
    <source>
        <dbReference type="ARBA" id="ARBA00023159"/>
    </source>
</evidence>
<keyword evidence="21" id="KW-1185">Reference proteome</keyword>
<dbReference type="PRINTS" id="PR01590">
    <property type="entry name" value="HTHFIS"/>
</dbReference>
<keyword evidence="12" id="KW-0804">Transcription</keyword>
<dbReference type="PROSITE" id="PS50110">
    <property type="entry name" value="RESPONSE_REGULATORY"/>
    <property type="match status" value="1"/>
</dbReference>
<evidence type="ECO:0000256" key="13">
    <source>
        <dbReference type="ARBA" id="ARBA00023231"/>
    </source>
</evidence>
<evidence type="ECO:0000259" key="18">
    <source>
        <dbReference type="PROSITE" id="PS50045"/>
    </source>
</evidence>
<keyword evidence="3" id="KW-0963">Cytoplasm</keyword>
<keyword evidence="7" id="KW-0067">ATP-binding</keyword>
<accession>A0ABT0RQP1</accession>
<evidence type="ECO:0000256" key="12">
    <source>
        <dbReference type="ARBA" id="ARBA00023163"/>
    </source>
</evidence>
<evidence type="ECO:0000313" key="20">
    <source>
        <dbReference type="EMBL" id="MCL6697344.1"/>
    </source>
</evidence>
<evidence type="ECO:0000259" key="19">
    <source>
        <dbReference type="PROSITE" id="PS50110"/>
    </source>
</evidence>
<evidence type="ECO:0000256" key="14">
    <source>
        <dbReference type="ARBA" id="ARBA00029881"/>
    </source>
</evidence>